<proteinExistence type="inferred from homology"/>
<dbReference type="GO" id="GO:0003677">
    <property type="term" value="F:DNA binding"/>
    <property type="evidence" value="ECO:0007669"/>
    <property type="project" value="UniProtKB-KW"/>
</dbReference>
<name>A0A1S1UA25_9BURK</name>
<protein>
    <submittedName>
        <fullName evidence="6">LysR family transcriptional regulator</fullName>
    </submittedName>
</protein>
<comment type="similarity">
    <text evidence="1">Belongs to the LysR transcriptional regulatory family.</text>
</comment>
<dbReference type="PROSITE" id="PS50931">
    <property type="entry name" value="HTH_LYSR"/>
    <property type="match status" value="1"/>
</dbReference>
<dbReference type="Gene3D" id="1.10.10.10">
    <property type="entry name" value="Winged helix-like DNA-binding domain superfamily/Winged helix DNA-binding domain"/>
    <property type="match status" value="1"/>
</dbReference>
<evidence type="ECO:0000256" key="3">
    <source>
        <dbReference type="ARBA" id="ARBA00023125"/>
    </source>
</evidence>
<dbReference type="CDD" id="cd08459">
    <property type="entry name" value="PBP2_DntR_NahR_LinR_like"/>
    <property type="match status" value="1"/>
</dbReference>
<dbReference type="Proteomes" id="UP000179840">
    <property type="component" value="Unassembled WGS sequence"/>
</dbReference>
<evidence type="ECO:0000259" key="5">
    <source>
        <dbReference type="PROSITE" id="PS50931"/>
    </source>
</evidence>
<dbReference type="GO" id="GO:0003700">
    <property type="term" value="F:DNA-binding transcription factor activity"/>
    <property type="evidence" value="ECO:0007669"/>
    <property type="project" value="InterPro"/>
</dbReference>
<sequence length="306" mass="34155">MSRFDIELLFIFDEIYKSRNVTRAAENLGLPQSTVSIGLGKLRTHFGDRLFARTSKGMEPTPRAQNAVQDVRAAIAAWQHALADQPVFDPAASTREFAICMTDISEIVLLPTLLNHLQRIGPRITLDVSKIATDTPARLEGGEVDLAVGFMPHLESGFYQQKLFDQHFVCLVASSHPRIGDTITVEQFLAEGHIEVKSSGTGHSIVEKVLAAAGVQRRIVLKLPSFLGVSRIVAETEYIVTVPYRYALQMRDHEAFRILPLPVALPSFSVKQHWHERYHEDASNRWLRQTMAQLFAAGDGTALPFE</sequence>
<comment type="caution">
    <text evidence="6">The sequence shown here is derived from an EMBL/GenBank/DDBJ whole genome shotgun (WGS) entry which is preliminary data.</text>
</comment>
<evidence type="ECO:0000313" key="7">
    <source>
        <dbReference type="Proteomes" id="UP000179840"/>
    </source>
</evidence>
<dbReference type="InterPro" id="IPR036388">
    <property type="entry name" value="WH-like_DNA-bd_sf"/>
</dbReference>
<reference evidence="6 7" key="1">
    <citation type="submission" date="2015-06" db="EMBL/GenBank/DDBJ databases">
        <title>Draft genome sequencing of a biphenyl-degrading bacterium, Janthinobacterium lividum MEG1.</title>
        <authorList>
            <person name="Shimodaira J."/>
            <person name="Hatta T."/>
        </authorList>
    </citation>
    <scope>NUCLEOTIDE SEQUENCE [LARGE SCALE GENOMIC DNA]</scope>
    <source>
        <strain evidence="6 7">MEG1</strain>
    </source>
</reference>
<dbReference type="RefSeq" id="WP_071077072.1">
    <property type="nucleotide sequence ID" value="NZ_LFKP01000007.1"/>
</dbReference>
<dbReference type="InterPro" id="IPR000847">
    <property type="entry name" value="LysR_HTH_N"/>
</dbReference>
<accession>A0A1S1UA25</accession>
<keyword evidence="4" id="KW-0804">Transcription</keyword>
<dbReference type="EMBL" id="LFKP01000007">
    <property type="protein sequence ID" value="OHV96968.1"/>
    <property type="molecule type" value="Genomic_DNA"/>
</dbReference>
<dbReference type="InterPro" id="IPR050389">
    <property type="entry name" value="LysR-type_TF"/>
</dbReference>
<dbReference type="PANTHER" id="PTHR30118:SF15">
    <property type="entry name" value="TRANSCRIPTIONAL REGULATORY PROTEIN"/>
    <property type="match status" value="1"/>
</dbReference>
<dbReference type="PANTHER" id="PTHR30118">
    <property type="entry name" value="HTH-TYPE TRANSCRIPTIONAL REGULATOR LEUO-RELATED"/>
    <property type="match status" value="1"/>
</dbReference>
<evidence type="ECO:0000256" key="2">
    <source>
        <dbReference type="ARBA" id="ARBA00023015"/>
    </source>
</evidence>
<dbReference type="Pfam" id="PF00126">
    <property type="entry name" value="HTH_1"/>
    <property type="match status" value="1"/>
</dbReference>
<gene>
    <name evidence="6" type="ORF">AKG95_11745</name>
</gene>
<keyword evidence="2" id="KW-0805">Transcription regulation</keyword>
<evidence type="ECO:0000256" key="1">
    <source>
        <dbReference type="ARBA" id="ARBA00009437"/>
    </source>
</evidence>
<organism evidence="6 7">
    <name type="scientific">Janthinobacterium lividum</name>
    <dbReference type="NCBI Taxonomy" id="29581"/>
    <lineage>
        <taxon>Bacteria</taxon>
        <taxon>Pseudomonadati</taxon>
        <taxon>Pseudomonadota</taxon>
        <taxon>Betaproteobacteria</taxon>
        <taxon>Burkholderiales</taxon>
        <taxon>Oxalobacteraceae</taxon>
        <taxon>Janthinobacterium</taxon>
    </lineage>
</organism>
<dbReference type="SUPFAM" id="SSF53850">
    <property type="entry name" value="Periplasmic binding protein-like II"/>
    <property type="match status" value="1"/>
</dbReference>
<dbReference type="SUPFAM" id="SSF46785">
    <property type="entry name" value="Winged helix' DNA-binding domain"/>
    <property type="match status" value="1"/>
</dbReference>
<dbReference type="Gene3D" id="3.40.190.10">
    <property type="entry name" value="Periplasmic binding protein-like II"/>
    <property type="match status" value="2"/>
</dbReference>
<feature type="domain" description="HTH lysR-type" evidence="5">
    <location>
        <begin position="4"/>
        <end position="61"/>
    </location>
</feature>
<keyword evidence="3" id="KW-0238">DNA-binding</keyword>
<dbReference type="PRINTS" id="PR00039">
    <property type="entry name" value="HTHLYSR"/>
</dbReference>
<dbReference type="AlphaFoldDB" id="A0A1S1UA25"/>
<dbReference type="InterPro" id="IPR005119">
    <property type="entry name" value="LysR_subst-bd"/>
</dbReference>
<dbReference type="InterPro" id="IPR036390">
    <property type="entry name" value="WH_DNA-bd_sf"/>
</dbReference>
<evidence type="ECO:0000256" key="4">
    <source>
        <dbReference type="ARBA" id="ARBA00023163"/>
    </source>
</evidence>
<evidence type="ECO:0000313" key="6">
    <source>
        <dbReference type="EMBL" id="OHV96968.1"/>
    </source>
</evidence>
<dbReference type="Pfam" id="PF03466">
    <property type="entry name" value="LysR_substrate"/>
    <property type="match status" value="1"/>
</dbReference>